<dbReference type="Proteomes" id="UP001176940">
    <property type="component" value="Unassembled WGS sequence"/>
</dbReference>
<dbReference type="PROSITE" id="PS01216">
    <property type="entry name" value="SUCCINYL_COA_LIG_1"/>
    <property type="match status" value="1"/>
</dbReference>
<evidence type="ECO:0000313" key="5">
    <source>
        <dbReference type="Proteomes" id="UP001176940"/>
    </source>
</evidence>
<accession>A0ABN9ML96</accession>
<evidence type="ECO:0000313" key="4">
    <source>
        <dbReference type="EMBL" id="CAJ0966255.1"/>
    </source>
</evidence>
<keyword evidence="5" id="KW-1185">Reference proteome</keyword>
<feature type="domain" description="ATP-citrate synthase/succinyl-CoA ligase C-terminal" evidence="3">
    <location>
        <begin position="24"/>
        <end position="149"/>
    </location>
</feature>
<gene>
    <name evidence="4" type="ORF">RIMI_LOCUS21116062</name>
</gene>
<protein>
    <recommendedName>
        <fullName evidence="3">ATP-citrate synthase/succinyl-CoA ligase C-terminal domain-containing protein</fullName>
    </recommendedName>
</protein>
<dbReference type="InterPro" id="IPR017440">
    <property type="entry name" value="Cit_synth/succinyl-CoA_lig_AS"/>
</dbReference>
<dbReference type="SUPFAM" id="SSF52210">
    <property type="entry name" value="Succinyl-CoA synthetase domains"/>
    <property type="match status" value="1"/>
</dbReference>
<evidence type="ECO:0000256" key="2">
    <source>
        <dbReference type="SAM" id="MobiDB-lite"/>
    </source>
</evidence>
<proteinExistence type="predicted"/>
<feature type="compositionally biased region" description="Low complexity" evidence="2">
    <location>
        <begin position="180"/>
        <end position="190"/>
    </location>
</feature>
<evidence type="ECO:0000256" key="1">
    <source>
        <dbReference type="ARBA" id="ARBA00022741"/>
    </source>
</evidence>
<dbReference type="EMBL" id="CAUEEQ010073202">
    <property type="protein sequence ID" value="CAJ0966255.1"/>
    <property type="molecule type" value="Genomic_DNA"/>
</dbReference>
<dbReference type="PRINTS" id="PR01798">
    <property type="entry name" value="SCOASYNTHASE"/>
</dbReference>
<evidence type="ECO:0000259" key="3">
    <source>
        <dbReference type="Pfam" id="PF00549"/>
    </source>
</evidence>
<feature type="region of interest" description="Disordered" evidence="2">
    <location>
        <begin position="157"/>
        <end position="198"/>
    </location>
</feature>
<dbReference type="InterPro" id="IPR016102">
    <property type="entry name" value="Succinyl-CoA_synth-like"/>
</dbReference>
<dbReference type="PANTHER" id="PTHR11117">
    <property type="entry name" value="SUCCINYL-COA LIGASE SUBUNIT ALPHA"/>
    <property type="match status" value="1"/>
</dbReference>
<dbReference type="Gene3D" id="3.40.50.261">
    <property type="entry name" value="Succinyl-CoA synthetase domains"/>
    <property type="match status" value="1"/>
</dbReference>
<dbReference type="InterPro" id="IPR033847">
    <property type="entry name" value="Citrt_syn/SCS-alpha_CS"/>
</dbReference>
<dbReference type="InterPro" id="IPR005811">
    <property type="entry name" value="SUCC_ACL_C"/>
</dbReference>
<dbReference type="PROSITE" id="PS00399">
    <property type="entry name" value="SUCCINYL_COA_LIG_2"/>
    <property type="match status" value="1"/>
</dbReference>
<keyword evidence="1" id="KW-0547">Nucleotide-binding</keyword>
<dbReference type="PANTHER" id="PTHR11117:SF2">
    <property type="entry name" value="SUCCINATE--COA LIGASE [ADP_GDP-FORMING] SUBUNIT ALPHA, MITOCHONDRIAL"/>
    <property type="match status" value="1"/>
</dbReference>
<sequence length="198" mass="20413">MPPNICGNMFGSCVVVDLLPSCIVSRSGTLTYEAVHQTTQVGLGQSLCIGIGGDPFNGTNFIDCLEVFLKDPKTEGIILIGEIGGSAEENAAEYLKEHNTGSNAKPVVSFIAGLTAPPGRRMGHAGAIIAGGKGGAKEKIAALQRAGVVVSMNSRRGKCCKGGGRDGSSSTSSRPRRFPSSRSSLSAPVSFAQPHVKP</sequence>
<reference evidence="4" key="1">
    <citation type="submission" date="2023-07" db="EMBL/GenBank/DDBJ databases">
        <authorList>
            <person name="Stuckert A."/>
        </authorList>
    </citation>
    <scope>NUCLEOTIDE SEQUENCE</scope>
</reference>
<dbReference type="Pfam" id="PF00549">
    <property type="entry name" value="Ligase_CoA"/>
    <property type="match status" value="1"/>
</dbReference>
<comment type="caution">
    <text evidence="4">The sequence shown here is derived from an EMBL/GenBank/DDBJ whole genome shotgun (WGS) entry which is preliminary data.</text>
</comment>
<name>A0ABN9ML96_9NEOB</name>
<organism evidence="4 5">
    <name type="scientific">Ranitomeya imitator</name>
    <name type="common">mimic poison frog</name>
    <dbReference type="NCBI Taxonomy" id="111125"/>
    <lineage>
        <taxon>Eukaryota</taxon>
        <taxon>Metazoa</taxon>
        <taxon>Chordata</taxon>
        <taxon>Craniata</taxon>
        <taxon>Vertebrata</taxon>
        <taxon>Euteleostomi</taxon>
        <taxon>Amphibia</taxon>
        <taxon>Batrachia</taxon>
        <taxon>Anura</taxon>
        <taxon>Neobatrachia</taxon>
        <taxon>Hyloidea</taxon>
        <taxon>Dendrobatidae</taxon>
        <taxon>Dendrobatinae</taxon>
        <taxon>Ranitomeya</taxon>
    </lineage>
</organism>